<dbReference type="Proteomes" id="UP000383932">
    <property type="component" value="Unassembled WGS sequence"/>
</dbReference>
<protein>
    <recommendedName>
        <fullName evidence="3">ABM domain-containing protein</fullName>
    </recommendedName>
</protein>
<evidence type="ECO:0000313" key="2">
    <source>
        <dbReference type="Proteomes" id="UP000383932"/>
    </source>
</evidence>
<keyword evidence="2" id="KW-1185">Reference proteome</keyword>
<sequence>MTRPVTEFAILRLRSPVSLADPDLTAGLHRVSTQQSSWSGFPLHWFTYSKSENTFVCILSQWESVPAHQLSIDSPQNQALLDLLLPKLDIFAFCHVDLRPLAPNSQLGTVFQAQHITWRELDIDIPTHSPDEPKGDACGWAIDTPEPKFYVFRIANDAQIQSTHWTTMSRLTFGNP</sequence>
<evidence type="ECO:0000313" key="1">
    <source>
        <dbReference type="EMBL" id="KAB5595113.1"/>
    </source>
</evidence>
<evidence type="ECO:0008006" key="3">
    <source>
        <dbReference type="Google" id="ProtNLM"/>
    </source>
</evidence>
<gene>
    <name evidence="1" type="ORF">CTheo_1401</name>
</gene>
<accession>A0A5N5QU85</accession>
<dbReference type="PANTHER" id="PTHR42052:SF1">
    <property type="entry name" value="ABM DOMAIN-CONTAINING PROTEIN"/>
    <property type="match status" value="1"/>
</dbReference>
<name>A0A5N5QU85_9AGAM</name>
<dbReference type="AlphaFoldDB" id="A0A5N5QU85"/>
<dbReference type="OrthoDB" id="3542212at2759"/>
<organism evidence="1 2">
    <name type="scientific">Ceratobasidium theobromae</name>
    <dbReference type="NCBI Taxonomy" id="1582974"/>
    <lineage>
        <taxon>Eukaryota</taxon>
        <taxon>Fungi</taxon>
        <taxon>Dikarya</taxon>
        <taxon>Basidiomycota</taxon>
        <taxon>Agaricomycotina</taxon>
        <taxon>Agaricomycetes</taxon>
        <taxon>Cantharellales</taxon>
        <taxon>Ceratobasidiaceae</taxon>
        <taxon>Ceratobasidium</taxon>
    </lineage>
</organism>
<dbReference type="EMBL" id="SSOP01000012">
    <property type="protein sequence ID" value="KAB5595113.1"/>
    <property type="molecule type" value="Genomic_DNA"/>
</dbReference>
<proteinExistence type="predicted"/>
<dbReference type="PANTHER" id="PTHR42052">
    <property type="entry name" value="ABM DOMAIN-CONTAINING PROTEIN"/>
    <property type="match status" value="1"/>
</dbReference>
<reference evidence="1 2" key="1">
    <citation type="journal article" date="2019" name="Fungal Biol. Biotechnol.">
        <title>Draft genome sequence of fastidious pathogen Ceratobasidium theobromae, which causes vascular-streak dieback in Theobroma cacao.</title>
        <authorList>
            <person name="Ali S.S."/>
            <person name="Asman A."/>
            <person name="Shao J."/>
            <person name="Firmansyah A.P."/>
            <person name="Susilo A.W."/>
            <person name="Rosmana A."/>
            <person name="McMahon P."/>
            <person name="Junaid M."/>
            <person name="Guest D."/>
            <person name="Kheng T.Y."/>
            <person name="Meinhardt L.W."/>
            <person name="Bailey B.A."/>
        </authorList>
    </citation>
    <scope>NUCLEOTIDE SEQUENCE [LARGE SCALE GENOMIC DNA]</scope>
    <source>
        <strain evidence="1 2">CT2</strain>
    </source>
</reference>
<comment type="caution">
    <text evidence="1">The sequence shown here is derived from an EMBL/GenBank/DDBJ whole genome shotgun (WGS) entry which is preliminary data.</text>
</comment>